<proteinExistence type="predicted"/>
<protein>
    <submittedName>
        <fullName evidence="8">Cytochrome B</fullName>
    </submittedName>
</protein>
<reference evidence="8 9" key="1">
    <citation type="submission" date="2018-01" db="EMBL/GenBank/DDBJ databases">
        <authorList>
            <person name="Fu G.-Y."/>
        </authorList>
    </citation>
    <scope>NUCLEOTIDE SEQUENCE [LARGE SCALE GENOMIC DNA]</scope>
    <source>
        <strain evidence="8 9">SY39</strain>
    </source>
</reference>
<keyword evidence="3 6" id="KW-0812">Transmembrane</keyword>
<feature type="transmembrane region" description="Helical" evidence="6">
    <location>
        <begin position="147"/>
        <end position="166"/>
    </location>
</feature>
<dbReference type="KEGG" id="atw:C0099_15610"/>
<dbReference type="GO" id="GO:0020037">
    <property type="term" value="F:heme binding"/>
    <property type="evidence" value="ECO:0007669"/>
    <property type="project" value="TreeGrafter"/>
</dbReference>
<dbReference type="AlphaFoldDB" id="A0A2I6SAF3"/>
<dbReference type="Proteomes" id="UP000242205">
    <property type="component" value="Chromosome"/>
</dbReference>
<comment type="subcellular location">
    <subcellularLocation>
        <location evidence="1">Cell membrane</location>
        <topology evidence="1">Multi-pass membrane protein</topology>
    </subcellularLocation>
</comment>
<evidence type="ECO:0000256" key="6">
    <source>
        <dbReference type="SAM" id="Phobius"/>
    </source>
</evidence>
<name>A0A2I6SAF3_9RHOO</name>
<dbReference type="SUPFAM" id="SSF81342">
    <property type="entry name" value="Transmembrane di-heme cytochromes"/>
    <property type="match status" value="1"/>
</dbReference>
<evidence type="ECO:0000313" key="8">
    <source>
        <dbReference type="EMBL" id="AUN96241.1"/>
    </source>
</evidence>
<evidence type="ECO:0000259" key="7">
    <source>
        <dbReference type="Pfam" id="PF01292"/>
    </source>
</evidence>
<dbReference type="RefSeq" id="WP_102248282.1">
    <property type="nucleotide sequence ID" value="NZ_CP025682.1"/>
</dbReference>
<dbReference type="GO" id="GO:0022904">
    <property type="term" value="P:respiratory electron transport chain"/>
    <property type="evidence" value="ECO:0007669"/>
    <property type="project" value="InterPro"/>
</dbReference>
<dbReference type="Pfam" id="PF01292">
    <property type="entry name" value="Ni_hydr_CYTB"/>
    <property type="match status" value="1"/>
</dbReference>
<gene>
    <name evidence="8" type="ORF">C0099_15610</name>
</gene>
<dbReference type="InterPro" id="IPR011577">
    <property type="entry name" value="Cyt_b561_bac/Ni-Hgenase"/>
</dbReference>
<evidence type="ECO:0000313" key="9">
    <source>
        <dbReference type="Proteomes" id="UP000242205"/>
    </source>
</evidence>
<evidence type="ECO:0000256" key="2">
    <source>
        <dbReference type="ARBA" id="ARBA00022475"/>
    </source>
</evidence>
<organism evidence="8 9">
    <name type="scientific">Pseudazoarcus pumilus</name>
    <dbReference type="NCBI Taxonomy" id="2067960"/>
    <lineage>
        <taxon>Bacteria</taxon>
        <taxon>Pseudomonadati</taxon>
        <taxon>Pseudomonadota</taxon>
        <taxon>Betaproteobacteria</taxon>
        <taxon>Rhodocyclales</taxon>
        <taxon>Zoogloeaceae</taxon>
        <taxon>Pseudazoarcus</taxon>
    </lineage>
</organism>
<dbReference type="EMBL" id="CP025682">
    <property type="protein sequence ID" value="AUN96241.1"/>
    <property type="molecule type" value="Genomic_DNA"/>
</dbReference>
<evidence type="ECO:0000256" key="4">
    <source>
        <dbReference type="ARBA" id="ARBA00022989"/>
    </source>
</evidence>
<keyword evidence="2" id="KW-1003">Cell membrane</keyword>
<accession>A0A2I6SAF3</accession>
<feature type="transmembrane region" description="Helical" evidence="6">
    <location>
        <begin position="89"/>
        <end position="108"/>
    </location>
</feature>
<evidence type="ECO:0000256" key="3">
    <source>
        <dbReference type="ARBA" id="ARBA00022692"/>
    </source>
</evidence>
<feature type="transmembrane region" description="Helical" evidence="6">
    <location>
        <begin position="15"/>
        <end position="35"/>
    </location>
</feature>
<evidence type="ECO:0000256" key="5">
    <source>
        <dbReference type="ARBA" id="ARBA00023136"/>
    </source>
</evidence>
<dbReference type="PANTHER" id="PTHR30485:SF2">
    <property type="entry name" value="BLL0597 PROTEIN"/>
    <property type="match status" value="1"/>
</dbReference>
<dbReference type="PANTHER" id="PTHR30485">
    <property type="entry name" value="NI/FE-HYDROGENASE 1 B-TYPE CYTOCHROME SUBUNIT"/>
    <property type="match status" value="1"/>
</dbReference>
<dbReference type="InterPro" id="IPR051542">
    <property type="entry name" value="Hydrogenase_cytochrome"/>
</dbReference>
<keyword evidence="5 6" id="KW-0472">Membrane</keyword>
<dbReference type="InterPro" id="IPR016174">
    <property type="entry name" value="Di-haem_cyt_TM"/>
</dbReference>
<feature type="transmembrane region" description="Helical" evidence="6">
    <location>
        <begin position="193"/>
        <end position="216"/>
    </location>
</feature>
<keyword evidence="9" id="KW-1185">Reference proteome</keyword>
<sequence>MNEHRTRVWDIPTRLFHWALAALVVAAVVSVKIGGNAMEWHGRFGHAILGLIVFRLVWGVIGSTYARFAHFVRGPGAIREYMAGRWSGVGHNPLGALSVVALLAVVTFQSTTGLFSNDDIAFSGPLAAAVSSDTSTWLSGWHRRMEWVIYGLVALHVAAVLFYVLFRREDIVTPMVTGYRATRVPHPPARGGGVVAFVVALALAAGTVWATSGVFVEPPPPPPANTPAW</sequence>
<dbReference type="GO" id="GO:0009055">
    <property type="term" value="F:electron transfer activity"/>
    <property type="evidence" value="ECO:0007669"/>
    <property type="project" value="InterPro"/>
</dbReference>
<evidence type="ECO:0000256" key="1">
    <source>
        <dbReference type="ARBA" id="ARBA00004651"/>
    </source>
</evidence>
<dbReference type="Gene3D" id="1.20.950.20">
    <property type="entry name" value="Transmembrane di-heme cytochromes, Chain C"/>
    <property type="match status" value="1"/>
</dbReference>
<dbReference type="GO" id="GO:0005886">
    <property type="term" value="C:plasma membrane"/>
    <property type="evidence" value="ECO:0007669"/>
    <property type="project" value="UniProtKB-SubCell"/>
</dbReference>
<keyword evidence="4 6" id="KW-1133">Transmembrane helix</keyword>
<feature type="transmembrane region" description="Helical" evidence="6">
    <location>
        <begin position="47"/>
        <end position="68"/>
    </location>
</feature>
<dbReference type="OrthoDB" id="196472at2"/>
<feature type="domain" description="Cytochrome b561 bacterial/Ni-hydrogenase" evidence="7">
    <location>
        <begin position="8"/>
        <end position="178"/>
    </location>
</feature>